<organism evidence="3 4">
    <name type="scientific">Pseudoflavonifractor capillosus</name>
    <dbReference type="NCBI Taxonomy" id="106588"/>
    <lineage>
        <taxon>Bacteria</taxon>
        <taxon>Bacillati</taxon>
        <taxon>Bacillota</taxon>
        <taxon>Clostridia</taxon>
        <taxon>Eubacteriales</taxon>
        <taxon>Oscillospiraceae</taxon>
        <taxon>Pseudoflavonifractor</taxon>
    </lineage>
</organism>
<evidence type="ECO:0000256" key="2">
    <source>
        <dbReference type="SAM" id="SignalP"/>
    </source>
</evidence>
<name>A0A921MKQ7_9FIRM</name>
<feature type="compositionally biased region" description="Basic and acidic residues" evidence="1">
    <location>
        <begin position="355"/>
        <end position="369"/>
    </location>
</feature>
<evidence type="ECO:0000313" key="3">
    <source>
        <dbReference type="EMBL" id="HJG85661.1"/>
    </source>
</evidence>
<sequence>MLAVIFSVSLALPASAISEADVQAQVDAVGRETVTGNVLIWFLCAIGFLKAAQKIDSFMASLGVNVGHTGGSMLAEAMIAAKGVGMIAGAMGHSFGAVGGHRGSSGGNAAAAAGGFFKGGLIGMARRKAASDAVRSATSSTSAVRSEQVKSTSEQTASHSAHTSEQAGARQPAAHEGHQTVQQTAAKTAEHTSHAASEVTRTQRHTTSSFRGVGLGGAIFARSLRKGGDFANDVIGSVARGDIRSAGSITGDLAAQSLQSYLGYTALGADAKDTPAFTNVEIGGGRITGTETAPGSSEGVAFGMYHADQYTEPKGDFTKVHAADGSLWYKQYAQDAVERKPYNAPDGTVAYQESIVKRLPDPPKRKDRL</sequence>
<keyword evidence="2" id="KW-0732">Signal</keyword>
<dbReference type="EMBL" id="DYUC01000011">
    <property type="protein sequence ID" value="HJG85661.1"/>
    <property type="molecule type" value="Genomic_DNA"/>
</dbReference>
<dbReference type="RefSeq" id="WP_304247322.1">
    <property type="nucleotide sequence ID" value="NZ_DYUC01000011.1"/>
</dbReference>
<feature type="region of interest" description="Disordered" evidence="1">
    <location>
        <begin position="136"/>
        <end position="208"/>
    </location>
</feature>
<evidence type="ECO:0000256" key="1">
    <source>
        <dbReference type="SAM" id="MobiDB-lite"/>
    </source>
</evidence>
<dbReference type="AlphaFoldDB" id="A0A921MKQ7"/>
<reference evidence="3" key="2">
    <citation type="submission" date="2021-09" db="EMBL/GenBank/DDBJ databases">
        <authorList>
            <person name="Gilroy R."/>
        </authorList>
    </citation>
    <scope>NUCLEOTIDE SEQUENCE</scope>
    <source>
        <strain evidence="3">CHK179-5677</strain>
    </source>
</reference>
<proteinExistence type="predicted"/>
<feature type="region of interest" description="Disordered" evidence="1">
    <location>
        <begin position="342"/>
        <end position="369"/>
    </location>
</feature>
<protein>
    <submittedName>
        <fullName evidence="3">Uncharacterized protein</fullName>
    </submittedName>
</protein>
<accession>A0A921MKQ7</accession>
<dbReference type="Proteomes" id="UP000760668">
    <property type="component" value="Unassembled WGS sequence"/>
</dbReference>
<feature type="chain" id="PRO_5039642350" evidence="2">
    <location>
        <begin position="17"/>
        <end position="369"/>
    </location>
</feature>
<comment type="caution">
    <text evidence="3">The sequence shown here is derived from an EMBL/GenBank/DDBJ whole genome shotgun (WGS) entry which is preliminary data.</text>
</comment>
<gene>
    <name evidence="3" type="ORF">K8V01_01320</name>
</gene>
<feature type="compositionally biased region" description="Polar residues" evidence="1">
    <location>
        <begin position="149"/>
        <end position="166"/>
    </location>
</feature>
<feature type="signal peptide" evidence="2">
    <location>
        <begin position="1"/>
        <end position="16"/>
    </location>
</feature>
<reference evidence="3" key="1">
    <citation type="journal article" date="2021" name="PeerJ">
        <title>Extensive microbial diversity within the chicken gut microbiome revealed by metagenomics and culture.</title>
        <authorList>
            <person name="Gilroy R."/>
            <person name="Ravi A."/>
            <person name="Getino M."/>
            <person name="Pursley I."/>
            <person name="Horton D.L."/>
            <person name="Alikhan N.F."/>
            <person name="Baker D."/>
            <person name="Gharbi K."/>
            <person name="Hall N."/>
            <person name="Watson M."/>
            <person name="Adriaenssens E.M."/>
            <person name="Foster-Nyarko E."/>
            <person name="Jarju S."/>
            <person name="Secka A."/>
            <person name="Antonio M."/>
            <person name="Oren A."/>
            <person name="Chaudhuri R.R."/>
            <person name="La Ragione R."/>
            <person name="Hildebrand F."/>
            <person name="Pallen M.J."/>
        </authorList>
    </citation>
    <scope>NUCLEOTIDE SEQUENCE</scope>
    <source>
        <strain evidence="3">CHK179-5677</strain>
    </source>
</reference>
<evidence type="ECO:0000313" key="4">
    <source>
        <dbReference type="Proteomes" id="UP000760668"/>
    </source>
</evidence>
<feature type="compositionally biased region" description="Low complexity" evidence="1">
    <location>
        <begin position="136"/>
        <end position="146"/>
    </location>
</feature>